<evidence type="ECO:0000313" key="3">
    <source>
        <dbReference type="Proteomes" id="UP000315369"/>
    </source>
</evidence>
<comment type="caution">
    <text evidence="2">The sequence shown here is derived from an EMBL/GenBank/DDBJ whole genome shotgun (WGS) entry which is preliminary data.</text>
</comment>
<keyword evidence="1" id="KW-0472">Membrane</keyword>
<evidence type="ECO:0000313" key="2">
    <source>
        <dbReference type="EMBL" id="TQF10260.1"/>
    </source>
</evidence>
<organism evidence="2 3">
    <name type="scientific">Myxococcus llanfairpwllgwyngyllgogerychwyrndrobwllllantysiliogogogochensis</name>
    <dbReference type="NCBI Taxonomy" id="2590453"/>
    <lineage>
        <taxon>Bacteria</taxon>
        <taxon>Pseudomonadati</taxon>
        <taxon>Myxococcota</taxon>
        <taxon>Myxococcia</taxon>
        <taxon>Myxococcales</taxon>
        <taxon>Cystobacterineae</taxon>
        <taxon>Myxococcaceae</taxon>
        <taxon>Myxococcus</taxon>
    </lineage>
</organism>
<proteinExistence type="predicted"/>
<gene>
    <name evidence="2" type="ORF">FJV41_40385</name>
</gene>
<reference evidence="2 3" key="1">
    <citation type="submission" date="2019-06" db="EMBL/GenBank/DDBJ databases">
        <authorList>
            <person name="Livingstone P."/>
            <person name="Whitworth D."/>
        </authorList>
    </citation>
    <scope>NUCLEOTIDE SEQUENCE [LARGE SCALE GENOMIC DNA]</scope>
    <source>
        <strain evidence="2 3">AM401</strain>
    </source>
</reference>
<dbReference type="OrthoDB" id="5503483at2"/>
<dbReference type="EMBL" id="VIFM01000268">
    <property type="protein sequence ID" value="TQF10260.1"/>
    <property type="molecule type" value="Genomic_DNA"/>
</dbReference>
<feature type="transmembrane region" description="Helical" evidence="1">
    <location>
        <begin position="20"/>
        <end position="39"/>
    </location>
</feature>
<dbReference type="Proteomes" id="UP000315369">
    <property type="component" value="Unassembled WGS sequence"/>
</dbReference>
<protein>
    <submittedName>
        <fullName evidence="2">Uncharacterized protein</fullName>
    </submittedName>
</protein>
<keyword evidence="1" id="KW-0812">Transmembrane</keyword>
<keyword evidence="3" id="KW-1185">Reference proteome</keyword>
<evidence type="ECO:0000256" key="1">
    <source>
        <dbReference type="SAM" id="Phobius"/>
    </source>
</evidence>
<name>A0A540WMK1_9BACT</name>
<keyword evidence="1" id="KW-1133">Transmembrane helix</keyword>
<accession>A0A540WMK1</accession>
<sequence>MDPVSAPDPRKDPRFRRYRGAAYGVYIALTTLFSLWIIWNVSRSVAAMTPEELPPAATTLSFQECLVGARALWDELEAGREKLVRVSPARDTDQEWMRFRTSWLARMRERESQCDLKARERAPLRTVYRRLEVVLDLYTTHAVQYADEVGGTVDSFHAAFQAASASPAATSPRP</sequence>
<dbReference type="AlphaFoldDB" id="A0A540WMK1"/>